<evidence type="ECO:0000313" key="2">
    <source>
        <dbReference type="Proteomes" id="UP000199652"/>
    </source>
</evidence>
<name>A0A1H3EDS2_EUBBA</name>
<sequence length="129" mass="14338">MLKFYFPKETDGIASFFEEDALKKSLIMAAEDEVGLLALCRFIYSGSSAVIQEIVKVDHSADLEIFDGLLRSVLFHLMEMGCRSVDVFDGPEDLEGYFKGLGFTREGNHWHHDDFPGALFCGCPSCGGM</sequence>
<protein>
    <recommendedName>
        <fullName evidence="3">N-acetyltransferase domain-containing protein</fullName>
    </recommendedName>
</protein>
<evidence type="ECO:0008006" key="3">
    <source>
        <dbReference type="Google" id="ProtNLM"/>
    </source>
</evidence>
<gene>
    <name evidence="1" type="ORF">SAMN04488579_10717</name>
</gene>
<dbReference type="AlphaFoldDB" id="A0A1H3EDS2"/>
<evidence type="ECO:0000313" key="1">
    <source>
        <dbReference type="EMBL" id="SDX76856.1"/>
    </source>
</evidence>
<dbReference type="STRING" id="1528.SAMN04488579_10717"/>
<proteinExistence type="predicted"/>
<accession>A0A1H3EDS2</accession>
<organism evidence="1 2">
    <name type="scientific">Eubacterium barkeri</name>
    <name type="common">Clostridium barkeri</name>
    <dbReference type="NCBI Taxonomy" id="1528"/>
    <lineage>
        <taxon>Bacteria</taxon>
        <taxon>Bacillati</taxon>
        <taxon>Bacillota</taxon>
        <taxon>Clostridia</taxon>
        <taxon>Eubacteriales</taxon>
        <taxon>Eubacteriaceae</taxon>
        <taxon>Eubacterium</taxon>
    </lineage>
</organism>
<reference evidence="2" key="1">
    <citation type="submission" date="2016-10" db="EMBL/GenBank/DDBJ databases">
        <authorList>
            <person name="Varghese N."/>
            <person name="Submissions S."/>
        </authorList>
    </citation>
    <scope>NUCLEOTIDE SEQUENCE [LARGE SCALE GENOMIC DNA]</scope>
    <source>
        <strain evidence="2">VPI 5359</strain>
    </source>
</reference>
<keyword evidence="2" id="KW-1185">Reference proteome</keyword>
<dbReference type="Proteomes" id="UP000199652">
    <property type="component" value="Unassembled WGS sequence"/>
</dbReference>
<dbReference type="RefSeq" id="WP_176770838.1">
    <property type="nucleotide sequence ID" value="NZ_FNOU01000007.1"/>
</dbReference>
<dbReference type="EMBL" id="FNOU01000007">
    <property type="protein sequence ID" value="SDX76856.1"/>
    <property type="molecule type" value="Genomic_DNA"/>
</dbReference>